<reference evidence="2" key="1">
    <citation type="submission" date="2022-11" db="UniProtKB">
        <authorList>
            <consortium name="WormBaseParasite"/>
        </authorList>
    </citation>
    <scope>IDENTIFICATION</scope>
</reference>
<accession>A0AC34QN06</accession>
<protein>
    <submittedName>
        <fullName evidence="2">Heat shock protein 70</fullName>
    </submittedName>
</protein>
<sequence>MAVLVDSLTFSGMNLNPSEPAFGIDLGTTNSAIGLFVNGRVEILTNPAGERTTPSYVSYATDPPTIGKAGQKQMKMNHRLVAYDAKRMIGLNFDDSALGGRDFDNLLLTHYARQIRDEIALDVFDENHLNLKIRLREICENVKKELSFEDEVQVELENVSPKLKNQLISYDFFKRLMAELIGRCRTLHRPDFAGWRIVSDANRQGNAEKRVSKQGAEGIDQPG</sequence>
<dbReference type="Proteomes" id="UP000887576">
    <property type="component" value="Unplaced"/>
</dbReference>
<name>A0AC34QN06_9BILA</name>
<evidence type="ECO:0000313" key="1">
    <source>
        <dbReference type="Proteomes" id="UP000887576"/>
    </source>
</evidence>
<dbReference type="WBParaSite" id="JU765_v2.g17738.t1">
    <property type="protein sequence ID" value="JU765_v2.g17738.t1"/>
    <property type="gene ID" value="JU765_v2.g17738"/>
</dbReference>
<evidence type="ECO:0000313" key="2">
    <source>
        <dbReference type="WBParaSite" id="JU765_v2.g17738.t1"/>
    </source>
</evidence>
<organism evidence="1 2">
    <name type="scientific">Panagrolaimus sp. JU765</name>
    <dbReference type="NCBI Taxonomy" id="591449"/>
    <lineage>
        <taxon>Eukaryota</taxon>
        <taxon>Metazoa</taxon>
        <taxon>Ecdysozoa</taxon>
        <taxon>Nematoda</taxon>
        <taxon>Chromadorea</taxon>
        <taxon>Rhabditida</taxon>
        <taxon>Tylenchina</taxon>
        <taxon>Panagrolaimomorpha</taxon>
        <taxon>Panagrolaimoidea</taxon>
        <taxon>Panagrolaimidae</taxon>
        <taxon>Panagrolaimus</taxon>
    </lineage>
</organism>
<proteinExistence type="predicted"/>